<accession>A0A6N6RWW7</accession>
<reference evidence="1 2" key="1">
    <citation type="submission" date="2019-09" db="EMBL/GenBank/DDBJ databases">
        <title>Genome of Aliivibrio finisterrensis LMG 23869 (type strain).</title>
        <authorList>
            <person name="Bowman J.P."/>
        </authorList>
    </citation>
    <scope>NUCLEOTIDE SEQUENCE [LARGE SCALE GENOMIC DNA]</scope>
    <source>
        <strain evidence="1 2">LMG 23869</strain>
    </source>
</reference>
<dbReference type="EMBL" id="WBVP01000002">
    <property type="protein sequence ID" value="KAB2826216.1"/>
    <property type="molecule type" value="Genomic_DNA"/>
</dbReference>
<gene>
    <name evidence="1" type="ORF">F8B77_03130</name>
</gene>
<protein>
    <submittedName>
        <fullName evidence="1">Uncharacterized protein</fullName>
    </submittedName>
</protein>
<name>A0A6N6RWW7_9GAMM</name>
<proteinExistence type="predicted"/>
<dbReference type="AlphaFoldDB" id="A0A6N6RWW7"/>
<evidence type="ECO:0000313" key="2">
    <source>
        <dbReference type="Proteomes" id="UP000434870"/>
    </source>
</evidence>
<evidence type="ECO:0000313" key="1">
    <source>
        <dbReference type="EMBL" id="KAB2826216.1"/>
    </source>
</evidence>
<dbReference type="RefSeq" id="WP_151653608.1">
    <property type="nucleotide sequence ID" value="NZ_WBVP01000002.1"/>
</dbReference>
<dbReference type="Proteomes" id="UP000434870">
    <property type="component" value="Unassembled WGS sequence"/>
</dbReference>
<organism evidence="1 2">
    <name type="scientific">Aliivibrio finisterrensis</name>
    <dbReference type="NCBI Taxonomy" id="511998"/>
    <lineage>
        <taxon>Bacteria</taxon>
        <taxon>Pseudomonadati</taxon>
        <taxon>Pseudomonadota</taxon>
        <taxon>Gammaproteobacteria</taxon>
        <taxon>Vibrionales</taxon>
        <taxon>Vibrionaceae</taxon>
        <taxon>Aliivibrio</taxon>
    </lineage>
</organism>
<comment type="caution">
    <text evidence="1">The sequence shown here is derived from an EMBL/GenBank/DDBJ whole genome shotgun (WGS) entry which is preliminary data.</text>
</comment>
<sequence length="65" mass="7307">MSKSNPLSVLLKINAQLEAPIDSRLIEQCYAIQQKHQFDKERNSVNEIKKVVEASISIPQGDLSI</sequence>